<reference evidence="3 4" key="1">
    <citation type="submission" date="2023-09" db="EMBL/GenBank/DDBJ databases">
        <authorList>
            <person name="Rey-Velasco X."/>
        </authorList>
    </citation>
    <scope>NUCLEOTIDE SEQUENCE [LARGE SCALE GENOMIC DNA]</scope>
    <source>
        <strain evidence="3 4">P385</strain>
    </source>
</reference>
<proteinExistence type="predicted"/>
<sequence>MSHSDCDSEQAYLAAEYVLGALEPEQARMVGERLRFDAVLRDEVAAWEHRLSALARDLPPRPPRSGVWQSLVDRLGFDHWRQQLWFWRGMTAASMMATLVLAALMMVGPGNSPVPTLSPADTPLYVSLIRDETRGVGWLVTAGPDKHELRVKTLGSYQVSDHKSLQLWLHNPTGELVSLGLLPTDGEQSFVLPTNLAQALSDRATLAVSVEPPGGSPTGRPTGQTVSIAPVTAETGAETYSASLSDQS</sequence>
<keyword evidence="1" id="KW-0812">Transmembrane</keyword>
<dbReference type="PANTHER" id="PTHR37461:SF1">
    <property type="entry name" value="ANTI-SIGMA-K FACTOR RSKA"/>
    <property type="match status" value="1"/>
</dbReference>
<keyword evidence="1" id="KW-0472">Membrane</keyword>
<dbReference type="Pfam" id="PF10099">
    <property type="entry name" value="RskA_C"/>
    <property type="match status" value="1"/>
</dbReference>
<dbReference type="RefSeq" id="WP_311660217.1">
    <property type="nucleotide sequence ID" value="NZ_JAVRHY010000018.1"/>
</dbReference>
<name>A0ABU3BB24_9GAMM</name>
<dbReference type="Proteomes" id="UP001259982">
    <property type="component" value="Unassembled WGS sequence"/>
</dbReference>
<evidence type="ECO:0000259" key="2">
    <source>
        <dbReference type="Pfam" id="PF10099"/>
    </source>
</evidence>
<feature type="domain" description="Anti-sigma K factor RskA C-terminal" evidence="2">
    <location>
        <begin position="93"/>
        <end position="224"/>
    </location>
</feature>
<keyword evidence="1" id="KW-1133">Transmembrane helix</keyword>
<dbReference type="InterPro" id="IPR018764">
    <property type="entry name" value="RskA_C"/>
</dbReference>
<dbReference type="PANTHER" id="PTHR37461">
    <property type="entry name" value="ANTI-SIGMA-K FACTOR RSKA"/>
    <property type="match status" value="1"/>
</dbReference>
<comment type="caution">
    <text evidence="3">The sequence shown here is derived from an EMBL/GenBank/DDBJ whole genome shotgun (WGS) entry which is preliminary data.</text>
</comment>
<feature type="transmembrane region" description="Helical" evidence="1">
    <location>
        <begin position="84"/>
        <end position="107"/>
    </location>
</feature>
<gene>
    <name evidence="3" type="ORF">RM531_14340</name>
</gene>
<protein>
    <submittedName>
        <fullName evidence="3">Anti-sigma factor</fullName>
    </submittedName>
</protein>
<dbReference type="EMBL" id="JAVRHY010000018">
    <property type="protein sequence ID" value="MDT0619654.1"/>
    <property type="molecule type" value="Genomic_DNA"/>
</dbReference>
<evidence type="ECO:0000313" key="3">
    <source>
        <dbReference type="EMBL" id="MDT0619654.1"/>
    </source>
</evidence>
<evidence type="ECO:0000256" key="1">
    <source>
        <dbReference type="SAM" id="Phobius"/>
    </source>
</evidence>
<accession>A0ABU3BB24</accession>
<dbReference type="InterPro" id="IPR051474">
    <property type="entry name" value="Anti-sigma-K/W_factor"/>
</dbReference>
<keyword evidence="4" id="KW-1185">Reference proteome</keyword>
<evidence type="ECO:0000313" key="4">
    <source>
        <dbReference type="Proteomes" id="UP001259982"/>
    </source>
</evidence>
<organism evidence="3 4">
    <name type="scientific">Spectribacter acetivorans</name>
    <dbReference type="NCBI Taxonomy" id="3075603"/>
    <lineage>
        <taxon>Bacteria</taxon>
        <taxon>Pseudomonadati</taxon>
        <taxon>Pseudomonadota</taxon>
        <taxon>Gammaproteobacteria</taxon>
        <taxon>Salinisphaerales</taxon>
        <taxon>Salinisphaeraceae</taxon>
        <taxon>Spectribacter</taxon>
    </lineage>
</organism>